<dbReference type="Proteomes" id="UP000323886">
    <property type="component" value="Unassembled WGS sequence"/>
</dbReference>
<evidence type="ECO:0000256" key="2">
    <source>
        <dbReference type="ARBA" id="ARBA00023015"/>
    </source>
</evidence>
<dbReference type="SUPFAM" id="SSF88946">
    <property type="entry name" value="Sigma2 domain of RNA polymerase sigma factors"/>
    <property type="match status" value="1"/>
</dbReference>
<dbReference type="Pfam" id="PF08281">
    <property type="entry name" value="Sigma70_r4_2"/>
    <property type="match status" value="1"/>
</dbReference>
<reference evidence="8 9" key="1">
    <citation type="submission" date="2019-09" db="EMBL/GenBank/DDBJ databases">
        <title>Draft Whole-Genome sequence of Blastochloris sulfoviridis DSM 729.</title>
        <authorList>
            <person name="Meyer T.E."/>
            <person name="Kyndt J.A."/>
        </authorList>
    </citation>
    <scope>NUCLEOTIDE SEQUENCE [LARGE SCALE GENOMIC DNA]</scope>
    <source>
        <strain evidence="8 9">DSM 729</strain>
    </source>
</reference>
<protein>
    <submittedName>
        <fullName evidence="8">Sigma-70 family RNA polymerase sigma factor</fullName>
    </submittedName>
</protein>
<name>A0A5M6I2H9_9HYPH</name>
<comment type="similarity">
    <text evidence="1">Belongs to the sigma-70 factor family. ECF subfamily.</text>
</comment>
<dbReference type="PANTHER" id="PTHR43133">
    <property type="entry name" value="RNA POLYMERASE ECF-TYPE SIGMA FACTO"/>
    <property type="match status" value="1"/>
</dbReference>
<keyword evidence="5" id="KW-0804">Transcription</keyword>
<evidence type="ECO:0000259" key="6">
    <source>
        <dbReference type="Pfam" id="PF04542"/>
    </source>
</evidence>
<proteinExistence type="inferred from homology"/>
<dbReference type="RefSeq" id="WP_150097066.1">
    <property type="nucleotide sequence ID" value="NZ_VWPL01000010.1"/>
</dbReference>
<evidence type="ECO:0000313" key="8">
    <source>
        <dbReference type="EMBL" id="KAA5601988.1"/>
    </source>
</evidence>
<evidence type="ECO:0000259" key="7">
    <source>
        <dbReference type="Pfam" id="PF08281"/>
    </source>
</evidence>
<gene>
    <name evidence="8" type="ORF">F1193_07505</name>
</gene>
<dbReference type="InterPro" id="IPR007627">
    <property type="entry name" value="RNA_pol_sigma70_r2"/>
</dbReference>
<evidence type="ECO:0000256" key="3">
    <source>
        <dbReference type="ARBA" id="ARBA00023082"/>
    </source>
</evidence>
<dbReference type="NCBIfam" id="NF009165">
    <property type="entry name" value="PRK12512.1"/>
    <property type="match status" value="1"/>
</dbReference>
<keyword evidence="2" id="KW-0805">Transcription regulation</keyword>
<dbReference type="GO" id="GO:0016987">
    <property type="term" value="F:sigma factor activity"/>
    <property type="evidence" value="ECO:0007669"/>
    <property type="project" value="UniProtKB-KW"/>
</dbReference>
<dbReference type="NCBIfam" id="TIGR02937">
    <property type="entry name" value="sigma70-ECF"/>
    <property type="match status" value="1"/>
</dbReference>
<dbReference type="InterPro" id="IPR013249">
    <property type="entry name" value="RNA_pol_sigma70_r4_t2"/>
</dbReference>
<sequence length="185" mass="20561">MTADDRERQWADWMVAGLGGDEAAYRRLLTALAPALRGKVRRALARWGVPDADAEDIVQDALLAIHLKRHTWRREDAIGPWIEAIARYKLVDALRRRGRRGEVPIDGLGDFLPGDDDPAENLGRRDAERLVDRLGGTQGRIVRAVAVEGTSIRDTAQSLGMNEGAVRVALHRGLKTLSKLYRVEP</sequence>
<dbReference type="InterPro" id="IPR013324">
    <property type="entry name" value="RNA_pol_sigma_r3/r4-like"/>
</dbReference>
<keyword evidence="4" id="KW-0238">DNA-binding</keyword>
<dbReference type="Gene3D" id="1.10.1740.10">
    <property type="match status" value="1"/>
</dbReference>
<dbReference type="SUPFAM" id="SSF88659">
    <property type="entry name" value="Sigma3 and sigma4 domains of RNA polymerase sigma factors"/>
    <property type="match status" value="1"/>
</dbReference>
<evidence type="ECO:0000256" key="5">
    <source>
        <dbReference type="ARBA" id="ARBA00023163"/>
    </source>
</evidence>
<dbReference type="InterPro" id="IPR039425">
    <property type="entry name" value="RNA_pol_sigma-70-like"/>
</dbReference>
<dbReference type="Gene3D" id="1.10.10.10">
    <property type="entry name" value="Winged helix-like DNA-binding domain superfamily/Winged helix DNA-binding domain"/>
    <property type="match status" value="1"/>
</dbReference>
<dbReference type="InterPro" id="IPR014284">
    <property type="entry name" value="RNA_pol_sigma-70_dom"/>
</dbReference>
<dbReference type="EMBL" id="VWPL01000010">
    <property type="protein sequence ID" value="KAA5601988.1"/>
    <property type="molecule type" value="Genomic_DNA"/>
</dbReference>
<keyword evidence="3" id="KW-0731">Sigma factor</keyword>
<evidence type="ECO:0000256" key="1">
    <source>
        <dbReference type="ARBA" id="ARBA00010641"/>
    </source>
</evidence>
<dbReference type="GO" id="GO:0006352">
    <property type="term" value="P:DNA-templated transcription initiation"/>
    <property type="evidence" value="ECO:0007669"/>
    <property type="project" value="InterPro"/>
</dbReference>
<keyword evidence="9" id="KW-1185">Reference proteome</keyword>
<feature type="domain" description="RNA polymerase sigma factor 70 region 4 type 2" evidence="7">
    <location>
        <begin position="126"/>
        <end position="177"/>
    </location>
</feature>
<organism evidence="8 9">
    <name type="scientific">Blastochloris sulfoviridis</name>
    <dbReference type="NCBI Taxonomy" id="50712"/>
    <lineage>
        <taxon>Bacteria</taxon>
        <taxon>Pseudomonadati</taxon>
        <taxon>Pseudomonadota</taxon>
        <taxon>Alphaproteobacteria</taxon>
        <taxon>Hyphomicrobiales</taxon>
        <taxon>Blastochloridaceae</taxon>
        <taxon>Blastochloris</taxon>
    </lineage>
</organism>
<dbReference type="GO" id="GO:0003677">
    <property type="term" value="F:DNA binding"/>
    <property type="evidence" value="ECO:0007669"/>
    <property type="project" value="UniProtKB-KW"/>
</dbReference>
<accession>A0A5M6I2H9</accession>
<dbReference type="InterPro" id="IPR036388">
    <property type="entry name" value="WH-like_DNA-bd_sf"/>
</dbReference>
<comment type="caution">
    <text evidence="8">The sequence shown here is derived from an EMBL/GenBank/DDBJ whole genome shotgun (WGS) entry which is preliminary data.</text>
</comment>
<dbReference type="OrthoDB" id="7041663at2"/>
<dbReference type="Pfam" id="PF04542">
    <property type="entry name" value="Sigma70_r2"/>
    <property type="match status" value="1"/>
</dbReference>
<dbReference type="AlphaFoldDB" id="A0A5M6I2H9"/>
<evidence type="ECO:0000313" key="9">
    <source>
        <dbReference type="Proteomes" id="UP000323886"/>
    </source>
</evidence>
<evidence type="ECO:0000256" key="4">
    <source>
        <dbReference type="ARBA" id="ARBA00023125"/>
    </source>
</evidence>
<dbReference type="InterPro" id="IPR013325">
    <property type="entry name" value="RNA_pol_sigma_r2"/>
</dbReference>
<feature type="domain" description="RNA polymerase sigma-70 region 2" evidence="6">
    <location>
        <begin position="36"/>
        <end position="100"/>
    </location>
</feature>
<dbReference type="PANTHER" id="PTHR43133:SF58">
    <property type="entry name" value="ECF RNA POLYMERASE SIGMA FACTOR SIGD"/>
    <property type="match status" value="1"/>
</dbReference>